<evidence type="ECO:0000313" key="2">
    <source>
        <dbReference type="EMBL" id="KAL3686833.1"/>
    </source>
</evidence>
<organism evidence="2 3">
    <name type="scientific">Riccia sorocarpa</name>
    <dbReference type="NCBI Taxonomy" id="122646"/>
    <lineage>
        <taxon>Eukaryota</taxon>
        <taxon>Viridiplantae</taxon>
        <taxon>Streptophyta</taxon>
        <taxon>Embryophyta</taxon>
        <taxon>Marchantiophyta</taxon>
        <taxon>Marchantiopsida</taxon>
        <taxon>Marchantiidae</taxon>
        <taxon>Marchantiales</taxon>
        <taxon>Ricciaceae</taxon>
        <taxon>Riccia</taxon>
    </lineage>
</organism>
<reference evidence="2 3" key="1">
    <citation type="submission" date="2024-09" db="EMBL/GenBank/DDBJ databases">
        <title>Chromosome-scale assembly of Riccia sorocarpa.</title>
        <authorList>
            <person name="Paukszto L."/>
        </authorList>
    </citation>
    <scope>NUCLEOTIDE SEQUENCE [LARGE SCALE GENOMIC DNA]</scope>
    <source>
        <strain evidence="2">LP-2024</strain>
        <tissue evidence="2">Aerial parts of the thallus</tissue>
    </source>
</reference>
<dbReference type="EMBL" id="JBJQOH010000004">
    <property type="protein sequence ID" value="KAL3686833.1"/>
    <property type="molecule type" value="Genomic_DNA"/>
</dbReference>
<feature type="compositionally biased region" description="Polar residues" evidence="1">
    <location>
        <begin position="302"/>
        <end position="315"/>
    </location>
</feature>
<evidence type="ECO:0000256" key="1">
    <source>
        <dbReference type="SAM" id="MobiDB-lite"/>
    </source>
</evidence>
<evidence type="ECO:0000313" key="3">
    <source>
        <dbReference type="Proteomes" id="UP001633002"/>
    </source>
</evidence>
<dbReference type="PANTHER" id="PTHR19446">
    <property type="entry name" value="REVERSE TRANSCRIPTASES"/>
    <property type="match status" value="1"/>
</dbReference>
<comment type="caution">
    <text evidence="2">The sequence shown here is derived from an EMBL/GenBank/DDBJ whole genome shotgun (WGS) entry which is preliminary data.</text>
</comment>
<name>A0ABD3H5V5_9MARC</name>
<dbReference type="Proteomes" id="UP001633002">
    <property type="component" value="Unassembled WGS sequence"/>
</dbReference>
<accession>A0ABD3H5V5</accession>
<evidence type="ECO:0008006" key="4">
    <source>
        <dbReference type="Google" id="ProtNLM"/>
    </source>
</evidence>
<protein>
    <recommendedName>
        <fullName evidence="4">Reverse transcriptase domain-containing protein</fullName>
    </recommendedName>
</protein>
<sequence>MLHDGSSGLSDHYPVVLKCQLVEPNAQSRRKWRSYFKFRTLDFHSDEAKKQVKETWESHPPAIEDLRARWELAWSRVKRVLAAKRREQTQEEWKGMSAAEELAEVREKLSRENTSAVREKLSFLKRREEPDTDEAERNALIQANLNLVTNHISGEQSRKAEVVQDLEELERIVALLPSDKSPGLDGVTSEAIKEFWPGGRSFDSILAIKLGQEWADVSNQKSFFLKLDFIKAYDRVSHNYLWQVLGKMGFGRIFITLIEGLATRAGGQAGLPDRPDALYLIDAASDGHAAGDTGERAPPGTRSGQWQTGARSPVC</sequence>
<dbReference type="AlphaFoldDB" id="A0ABD3H5V5"/>
<keyword evidence="3" id="KW-1185">Reference proteome</keyword>
<gene>
    <name evidence="2" type="ORF">R1sor_013142</name>
</gene>
<proteinExistence type="predicted"/>
<feature type="region of interest" description="Disordered" evidence="1">
    <location>
        <begin position="289"/>
        <end position="315"/>
    </location>
</feature>